<dbReference type="GeneID" id="66052843"/>
<organism evidence="2 3">
    <name type="scientific">Chlamydomonas reinhardtii</name>
    <name type="common">Chlamydomonas smithii</name>
    <dbReference type="NCBI Taxonomy" id="3055"/>
    <lineage>
        <taxon>Eukaryota</taxon>
        <taxon>Viridiplantae</taxon>
        <taxon>Chlorophyta</taxon>
        <taxon>core chlorophytes</taxon>
        <taxon>Chlorophyceae</taxon>
        <taxon>CS clade</taxon>
        <taxon>Chlamydomonadales</taxon>
        <taxon>Chlamydomonadaceae</taxon>
        <taxon>Chlamydomonas</taxon>
    </lineage>
</organism>
<dbReference type="KEGG" id="cre:CHLRE_03g172376v5"/>
<dbReference type="OrthoDB" id="539995at2759"/>
<evidence type="ECO:0000313" key="3">
    <source>
        <dbReference type="Proteomes" id="UP000006906"/>
    </source>
</evidence>
<feature type="chain" id="PRO_5014461849" evidence="1">
    <location>
        <begin position="21"/>
        <end position="70"/>
    </location>
</feature>
<proteinExistence type="predicted"/>
<dbReference type="Proteomes" id="UP000006906">
    <property type="component" value="Chromosome 3"/>
</dbReference>
<protein>
    <submittedName>
        <fullName evidence="2">Uncharacterized protein</fullName>
    </submittedName>
</protein>
<keyword evidence="3" id="KW-1185">Reference proteome</keyword>
<dbReference type="EMBL" id="CM008964">
    <property type="protein sequence ID" value="PNW85115.1"/>
    <property type="molecule type" value="Genomic_DNA"/>
</dbReference>
<reference evidence="2 3" key="1">
    <citation type="journal article" date="2007" name="Science">
        <title>The Chlamydomonas genome reveals the evolution of key animal and plant functions.</title>
        <authorList>
            <person name="Merchant S.S."/>
            <person name="Prochnik S.E."/>
            <person name="Vallon O."/>
            <person name="Harris E.H."/>
            <person name="Karpowicz S.J."/>
            <person name="Witman G.B."/>
            <person name="Terry A."/>
            <person name="Salamov A."/>
            <person name="Fritz-Laylin L.K."/>
            <person name="Marechal-Drouard L."/>
            <person name="Marshall W.F."/>
            <person name="Qu L.H."/>
            <person name="Nelson D.R."/>
            <person name="Sanderfoot A.A."/>
            <person name="Spalding M.H."/>
            <person name="Kapitonov V.V."/>
            <person name="Ren Q."/>
            <person name="Ferris P."/>
            <person name="Lindquist E."/>
            <person name="Shapiro H."/>
            <person name="Lucas S.M."/>
            <person name="Grimwood J."/>
            <person name="Schmutz J."/>
            <person name="Cardol P."/>
            <person name="Cerutti H."/>
            <person name="Chanfreau G."/>
            <person name="Chen C.L."/>
            <person name="Cognat V."/>
            <person name="Croft M.T."/>
            <person name="Dent R."/>
            <person name="Dutcher S."/>
            <person name="Fernandez E."/>
            <person name="Fukuzawa H."/>
            <person name="Gonzalez-Ballester D."/>
            <person name="Gonzalez-Halphen D."/>
            <person name="Hallmann A."/>
            <person name="Hanikenne M."/>
            <person name="Hippler M."/>
            <person name="Inwood W."/>
            <person name="Jabbari K."/>
            <person name="Kalanon M."/>
            <person name="Kuras R."/>
            <person name="Lefebvre P.A."/>
            <person name="Lemaire S.D."/>
            <person name="Lobanov A.V."/>
            <person name="Lohr M."/>
            <person name="Manuell A."/>
            <person name="Meier I."/>
            <person name="Mets L."/>
            <person name="Mittag M."/>
            <person name="Mittelmeier T."/>
            <person name="Moroney J.V."/>
            <person name="Moseley J."/>
            <person name="Napoli C."/>
            <person name="Nedelcu A.M."/>
            <person name="Niyogi K."/>
            <person name="Novoselov S.V."/>
            <person name="Paulsen I.T."/>
            <person name="Pazour G."/>
            <person name="Purton S."/>
            <person name="Ral J.P."/>
            <person name="Riano-Pachon D.M."/>
            <person name="Riekhof W."/>
            <person name="Rymarquis L."/>
            <person name="Schroda M."/>
            <person name="Stern D."/>
            <person name="Umen J."/>
            <person name="Willows R."/>
            <person name="Wilson N."/>
            <person name="Zimmer S.L."/>
            <person name="Allmer J."/>
            <person name="Balk J."/>
            <person name="Bisova K."/>
            <person name="Chen C.J."/>
            <person name="Elias M."/>
            <person name="Gendler K."/>
            <person name="Hauser C."/>
            <person name="Lamb M.R."/>
            <person name="Ledford H."/>
            <person name="Long J.C."/>
            <person name="Minagawa J."/>
            <person name="Page M.D."/>
            <person name="Pan J."/>
            <person name="Pootakham W."/>
            <person name="Roje S."/>
            <person name="Rose A."/>
            <person name="Stahlberg E."/>
            <person name="Terauchi A.M."/>
            <person name="Yang P."/>
            <person name="Ball S."/>
            <person name="Bowler C."/>
            <person name="Dieckmann C.L."/>
            <person name="Gladyshev V.N."/>
            <person name="Green P."/>
            <person name="Jorgensen R."/>
            <person name="Mayfield S."/>
            <person name="Mueller-Roeber B."/>
            <person name="Rajamani S."/>
            <person name="Sayre R.T."/>
            <person name="Brokstein P."/>
            <person name="Dubchak I."/>
            <person name="Goodstein D."/>
            <person name="Hornick L."/>
            <person name="Huang Y.W."/>
            <person name="Jhaveri J."/>
            <person name="Luo Y."/>
            <person name="Martinez D."/>
            <person name="Ngau W.C."/>
            <person name="Otillar B."/>
            <person name="Poliakov A."/>
            <person name="Porter A."/>
            <person name="Szajkowski L."/>
            <person name="Werner G."/>
            <person name="Zhou K."/>
            <person name="Grigoriev I.V."/>
            <person name="Rokhsar D.S."/>
            <person name="Grossman A.R."/>
        </authorList>
    </citation>
    <scope>NUCLEOTIDE SEQUENCE [LARGE SCALE GENOMIC DNA]</scope>
    <source>
        <strain evidence="3">CC-503</strain>
    </source>
</reference>
<feature type="signal peptide" evidence="1">
    <location>
        <begin position="1"/>
        <end position="20"/>
    </location>
</feature>
<dbReference type="RefSeq" id="XP_042926030.1">
    <property type="nucleotide sequence ID" value="XM_043060902.1"/>
</dbReference>
<evidence type="ECO:0000313" key="2">
    <source>
        <dbReference type="EMBL" id="PNW85115.1"/>
    </source>
</evidence>
<gene>
    <name evidence="2" type="ORF">CHLRE_03g172376v5</name>
</gene>
<evidence type="ECO:0000256" key="1">
    <source>
        <dbReference type="SAM" id="SignalP"/>
    </source>
</evidence>
<sequence length="70" mass="7334">MHVAWRRCLGALAACLPRLSEVMVYVSSRVSAAALGQQLRSLPAALPGLTKLELCFILPSSAPCLGALLA</sequence>
<dbReference type="STRING" id="3055.A0A2K3DX61"/>
<name>A0A2K3DX61_CHLRE</name>
<dbReference type="InParanoid" id="A0A2K3DX61"/>
<dbReference type="AlphaFoldDB" id="A0A2K3DX61"/>
<accession>A0A2K3DX61</accession>
<dbReference type="Gramene" id="PNW85115">
    <property type="protein sequence ID" value="PNW85115"/>
    <property type="gene ID" value="CHLRE_03g172376v5"/>
</dbReference>
<dbReference type="PaxDb" id="3055-EDP06151"/>
<keyword evidence="1" id="KW-0732">Signal</keyword>